<gene>
    <name evidence="2" type="ORF">TR136366</name>
</gene>
<dbReference type="EMBL" id="GEEE01006363">
    <property type="protein sequence ID" value="JAP56862.1"/>
    <property type="molecule type" value="Transcribed_RNA"/>
</dbReference>
<accession>A0A0X3Q7Y7</accession>
<evidence type="ECO:0000256" key="1">
    <source>
        <dbReference type="SAM" id="Phobius"/>
    </source>
</evidence>
<sequence length="196" mass="21996">MAQYDRGEATSGMDDTSRLFLPNRSTLPIGPTQEEKAQQLKYQKYLKIRAAVFPTVTICLLILGLFFICYFFHTNRSVLAFGVILTTVGFMCLIISLVMLPTFIRVMYIHSNTVYMPKSAEALQHIPYPRQPVRRKSFAPRPPSLLQSRASTGPPAQAPFSYTHPLEPTAPYPPTEFHPTIPKLPPSYAEVAASYA</sequence>
<dbReference type="Gene3D" id="1.20.140.150">
    <property type="match status" value="1"/>
</dbReference>
<reference evidence="2" key="1">
    <citation type="submission" date="2016-01" db="EMBL/GenBank/DDBJ databases">
        <title>Reference transcriptome for the parasite Schistocephalus solidus: insights into the molecular evolution of parasitism.</title>
        <authorList>
            <person name="Hebert F.O."/>
            <person name="Grambauer S."/>
            <person name="Barber I."/>
            <person name="Landry C.R."/>
            <person name="Aubin-Horth N."/>
        </authorList>
    </citation>
    <scope>NUCLEOTIDE SEQUENCE</scope>
</reference>
<keyword evidence="1" id="KW-0812">Transmembrane</keyword>
<feature type="transmembrane region" description="Helical" evidence="1">
    <location>
        <begin position="79"/>
        <end position="100"/>
    </location>
</feature>
<protein>
    <submittedName>
        <fullName evidence="2">Uncharacterized protein</fullName>
    </submittedName>
</protein>
<evidence type="ECO:0000313" key="2">
    <source>
        <dbReference type="EMBL" id="JAP56862.1"/>
    </source>
</evidence>
<dbReference type="AlphaFoldDB" id="A0A0X3Q7Y7"/>
<proteinExistence type="predicted"/>
<keyword evidence="1" id="KW-0472">Membrane</keyword>
<feature type="transmembrane region" description="Helical" evidence="1">
    <location>
        <begin position="50"/>
        <end position="73"/>
    </location>
</feature>
<keyword evidence="1" id="KW-1133">Transmembrane helix</keyword>
<organism evidence="2">
    <name type="scientific">Schistocephalus solidus</name>
    <name type="common">Tapeworm</name>
    <dbReference type="NCBI Taxonomy" id="70667"/>
    <lineage>
        <taxon>Eukaryota</taxon>
        <taxon>Metazoa</taxon>
        <taxon>Spiralia</taxon>
        <taxon>Lophotrochozoa</taxon>
        <taxon>Platyhelminthes</taxon>
        <taxon>Cestoda</taxon>
        <taxon>Eucestoda</taxon>
        <taxon>Diphyllobothriidea</taxon>
        <taxon>Diphyllobothriidae</taxon>
        <taxon>Schistocephalus</taxon>
    </lineage>
</organism>
<name>A0A0X3Q7Y7_SCHSO</name>